<dbReference type="GO" id="GO:0005886">
    <property type="term" value="C:plasma membrane"/>
    <property type="evidence" value="ECO:0007669"/>
    <property type="project" value="UniProtKB-SubCell"/>
</dbReference>
<keyword evidence="8" id="KW-1185">Reference proteome</keyword>
<evidence type="ECO:0000256" key="3">
    <source>
        <dbReference type="ARBA" id="ARBA00023040"/>
    </source>
</evidence>
<sequence length="145" mass="16503">MDDSASNMTKHALPYQRQFLYTSWILTTSWPCILVFGLFANVTNIIIFLKAGVKDNVTTLLLSLSVSDLIFLCLLSPRVCALIIWHYAPDWQWPFSRTFVDSLFYWPAYTFYAFSSYISVWLGVTRCACVAMPCSSNLYSPKAGP</sequence>
<evidence type="ECO:0008006" key="9">
    <source>
        <dbReference type="Google" id="ProtNLM"/>
    </source>
</evidence>
<accession>A0AAV3ZNV3</accession>
<dbReference type="Proteomes" id="UP000735302">
    <property type="component" value="Unassembled WGS sequence"/>
</dbReference>
<dbReference type="AlphaFoldDB" id="A0AAV3ZNV3"/>
<evidence type="ECO:0000313" key="8">
    <source>
        <dbReference type="Proteomes" id="UP000735302"/>
    </source>
</evidence>
<comment type="subcellular location">
    <subcellularLocation>
        <location evidence="1">Cell membrane</location>
        <topology evidence="1">Multi-pass membrane protein</topology>
    </subcellularLocation>
</comment>
<keyword evidence="6" id="KW-0472">Membrane</keyword>
<keyword evidence="6" id="KW-0812">Transmembrane</keyword>
<keyword evidence="4" id="KW-0675">Receptor</keyword>
<evidence type="ECO:0000256" key="4">
    <source>
        <dbReference type="ARBA" id="ARBA00023170"/>
    </source>
</evidence>
<gene>
    <name evidence="7" type="ORF">PoB_002300300</name>
</gene>
<dbReference type="PANTHER" id="PTHR24230">
    <property type="entry name" value="G-PROTEIN COUPLED RECEPTOR"/>
    <property type="match status" value="1"/>
</dbReference>
<keyword evidence="3" id="KW-0297">G-protein coupled receptor</keyword>
<name>A0AAV3ZNV3_9GAST</name>
<keyword evidence="5" id="KW-0807">Transducer</keyword>
<comment type="caution">
    <text evidence="7">The sequence shown here is derived from an EMBL/GenBank/DDBJ whole genome shotgun (WGS) entry which is preliminary data.</text>
</comment>
<feature type="transmembrane region" description="Helical" evidence="6">
    <location>
        <begin position="104"/>
        <end position="124"/>
    </location>
</feature>
<keyword evidence="6" id="KW-1133">Transmembrane helix</keyword>
<evidence type="ECO:0000256" key="2">
    <source>
        <dbReference type="ARBA" id="ARBA00022475"/>
    </source>
</evidence>
<feature type="transmembrane region" description="Helical" evidence="6">
    <location>
        <begin position="61"/>
        <end position="84"/>
    </location>
</feature>
<keyword evidence="2" id="KW-1003">Cell membrane</keyword>
<evidence type="ECO:0000256" key="6">
    <source>
        <dbReference type="SAM" id="Phobius"/>
    </source>
</evidence>
<protein>
    <recommendedName>
        <fullName evidence="9">G-protein coupled receptors family 1 profile domain-containing protein</fullName>
    </recommendedName>
</protein>
<evidence type="ECO:0000256" key="5">
    <source>
        <dbReference type="ARBA" id="ARBA00023224"/>
    </source>
</evidence>
<reference evidence="7 8" key="1">
    <citation type="journal article" date="2021" name="Elife">
        <title>Chloroplast acquisition without the gene transfer in kleptoplastic sea slugs, Plakobranchus ocellatus.</title>
        <authorList>
            <person name="Maeda T."/>
            <person name="Takahashi S."/>
            <person name="Yoshida T."/>
            <person name="Shimamura S."/>
            <person name="Takaki Y."/>
            <person name="Nagai Y."/>
            <person name="Toyoda A."/>
            <person name="Suzuki Y."/>
            <person name="Arimoto A."/>
            <person name="Ishii H."/>
            <person name="Satoh N."/>
            <person name="Nishiyama T."/>
            <person name="Hasebe M."/>
            <person name="Maruyama T."/>
            <person name="Minagawa J."/>
            <person name="Obokata J."/>
            <person name="Shigenobu S."/>
        </authorList>
    </citation>
    <scope>NUCLEOTIDE SEQUENCE [LARGE SCALE GENOMIC DNA]</scope>
</reference>
<evidence type="ECO:0000256" key="1">
    <source>
        <dbReference type="ARBA" id="ARBA00004651"/>
    </source>
</evidence>
<organism evidence="7 8">
    <name type="scientific">Plakobranchus ocellatus</name>
    <dbReference type="NCBI Taxonomy" id="259542"/>
    <lineage>
        <taxon>Eukaryota</taxon>
        <taxon>Metazoa</taxon>
        <taxon>Spiralia</taxon>
        <taxon>Lophotrochozoa</taxon>
        <taxon>Mollusca</taxon>
        <taxon>Gastropoda</taxon>
        <taxon>Heterobranchia</taxon>
        <taxon>Euthyneura</taxon>
        <taxon>Panpulmonata</taxon>
        <taxon>Sacoglossa</taxon>
        <taxon>Placobranchoidea</taxon>
        <taxon>Plakobranchidae</taxon>
        <taxon>Plakobranchus</taxon>
    </lineage>
</organism>
<dbReference type="SUPFAM" id="SSF81321">
    <property type="entry name" value="Family A G protein-coupled receptor-like"/>
    <property type="match status" value="1"/>
</dbReference>
<dbReference type="Gene3D" id="1.20.1070.10">
    <property type="entry name" value="Rhodopsin 7-helix transmembrane proteins"/>
    <property type="match status" value="1"/>
</dbReference>
<evidence type="ECO:0000313" key="7">
    <source>
        <dbReference type="EMBL" id="GFN96497.1"/>
    </source>
</evidence>
<dbReference type="GO" id="GO:0007218">
    <property type="term" value="P:neuropeptide signaling pathway"/>
    <property type="evidence" value="ECO:0007669"/>
    <property type="project" value="TreeGrafter"/>
</dbReference>
<feature type="transmembrane region" description="Helical" evidence="6">
    <location>
        <begin position="20"/>
        <end position="49"/>
    </location>
</feature>
<proteinExistence type="predicted"/>
<dbReference type="EMBL" id="BLXT01002679">
    <property type="protein sequence ID" value="GFN96497.1"/>
    <property type="molecule type" value="Genomic_DNA"/>
</dbReference>
<dbReference type="GO" id="GO:0008528">
    <property type="term" value="F:G protein-coupled peptide receptor activity"/>
    <property type="evidence" value="ECO:0007669"/>
    <property type="project" value="TreeGrafter"/>
</dbReference>